<gene>
    <name evidence="3" type="ORF">JOF56_010764</name>
</gene>
<protein>
    <submittedName>
        <fullName evidence="3">NAD(P)-dependent dehydrogenase (Short-subunit alcohol dehydrogenase family)</fullName>
    </submittedName>
</protein>
<dbReference type="SMART" id="SM00822">
    <property type="entry name" value="PKS_KR"/>
    <property type="match status" value="1"/>
</dbReference>
<reference evidence="3 4" key="1">
    <citation type="submission" date="2021-03" db="EMBL/GenBank/DDBJ databases">
        <title>Sequencing the genomes of 1000 actinobacteria strains.</title>
        <authorList>
            <person name="Klenk H.-P."/>
        </authorList>
    </citation>
    <scope>NUCLEOTIDE SEQUENCE [LARGE SCALE GENOMIC DNA]</scope>
    <source>
        <strain evidence="3 4">DSM 46670</strain>
    </source>
</reference>
<dbReference type="SUPFAM" id="SSF51735">
    <property type="entry name" value="NAD(P)-binding Rossmann-fold domains"/>
    <property type="match status" value="1"/>
</dbReference>
<feature type="domain" description="Ketoreductase" evidence="2">
    <location>
        <begin position="8"/>
        <end position="185"/>
    </location>
</feature>
<dbReference type="InterPro" id="IPR057326">
    <property type="entry name" value="KR_dom"/>
</dbReference>
<dbReference type="InterPro" id="IPR036291">
    <property type="entry name" value="NAD(P)-bd_dom_sf"/>
</dbReference>
<accession>A0ABS4U146</accession>
<dbReference type="PRINTS" id="PR00081">
    <property type="entry name" value="GDHRDH"/>
</dbReference>
<dbReference type="EMBL" id="JAGINW010000001">
    <property type="protein sequence ID" value="MBP2330379.1"/>
    <property type="molecule type" value="Genomic_DNA"/>
</dbReference>
<dbReference type="PROSITE" id="PS00061">
    <property type="entry name" value="ADH_SHORT"/>
    <property type="match status" value="1"/>
</dbReference>
<evidence type="ECO:0000313" key="4">
    <source>
        <dbReference type="Proteomes" id="UP001519332"/>
    </source>
</evidence>
<name>A0ABS4U146_9PSEU</name>
<sequence>MSESQSGPVALITGAGTGIGAATARMLHQRGYRIVACGRRTEPLAVLEAEIGAFVRSVNVADADSVKALSRAVEDRFGQLDAVVLNAGAIYSAEVDHQGDAEWADTMRTNLDGAMHVARACLPLLERAGGAIVAVSSVAARVASRGSGAYSASKAALTMFMATVAYEFGARGVRANTVAPGWVRTEMADAEMDAVAGDLGLTREEAYGRATSLVPQRRPAEPAEVAEAIVWLLSPAASYVTGAVLPVDGGLGVVDPGMAPLDG</sequence>
<dbReference type="CDD" id="cd05233">
    <property type="entry name" value="SDR_c"/>
    <property type="match status" value="1"/>
</dbReference>
<dbReference type="PANTHER" id="PTHR42760">
    <property type="entry name" value="SHORT-CHAIN DEHYDROGENASES/REDUCTASES FAMILY MEMBER"/>
    <property type="match status" value="1"/>
</dbReference>
<organism evidence="3 4">
    <name type="scientific">Kibdelosporangium banguiense</name>
    <dbReference type="NCBI Taxonomy" id="1365924"/>
    <lineage>
        <taxon>Bacteria</taxon>
        <taxon>Bacillati</taxon>
        <taxon>Actinomycetota</taxon>
        <taxon>Actinomycetes</taxon>
        <taxon>Pseudonocardiales</taxon>
        <taxon>Pseudonocardiaceae</taxon>
        <taxon>Kibdelosporangium</taxon>
    </lineage>
</organism>
<evidence type="ECO:0000256" key="1">
    <source>
        <dbReference type="ARBA" id="ARBA00006484"/>
    </source>
</evidence>
<comment type="similarity">
    <text evidence="1">Belongs to the short-chain dehydrogenases/reductases (SDR) family.</text>
</comment>
<dbReference type="Pfam" id="PF13561">
    <property type="entry name" value="adh_short_C2"/>
    <property type="match status" value="1"/>
</dbReference>
<proteinExistence type="inferred from homology"/>
<keyword evidence="4" id="KW-1185">Reference proteome</keyword>
<dbReference type="RefSeq" id="WP_209646999.1">
    <property type="nucleotide sequence ID" value="NZ_JAGINW010000001.1"/>
</dbReference>
<evidence type="ECO:0000313" key="3">
    <source>
        <dbReference type="EMBL" id="MBP2330379.1"/>
    </source>
</evidence>
<comment type="caution">
    <text evidence="3">The sequence shown here is derived from an EMBL/GenBank/DDBJ whole genome shotgun (WGS) entry which is preliminary data.</text>
</comment>
<dbReference type="Proteomes" id="UP001519332">
    <property type="component" value="Unassembled WGS sequence"/>
</dbReference>
<dbReference type="Gene3D" id="3.40.50.720">
    <property type="entry name" value="NAD(P)-binding Rossmann-like Domain"/>
    <property type="match status" value="1"/>
</dbReference>
<evidence type="ECO:0000259" key="2">
    <source>
        <dbReference type="SMART" id="SM00822"/>
    </source>
</evidence>
<dbReference type="PRINTS" id="PR00080">
    <property type="entry name" value="SDRFAMILY"/>
</dbReference>
<dbReference type="PANTHER" id="PTHR42760:SF123">
    <property type="entry name" value="OXIDOREDUCTASE"/>
    <property type="match status" value="1"/>
</dbReference>
<dbReference type="InterPro" id="IPR002347">
    <property type="entry name" value="SDR_fam"/>
</dbReference>
<dbReference type="InterPro" id="IPR020904">
    <property type="entry name" value="Sc_DH/Rdtase_CS"/>
</dbReference>